<proteinExistence type="inferred from homology"/>
<evidence type="ECO:0000256" key="5">
    <source>
        <dbReference type="RuleBase" id="RU000687"/>
    </source>
</evidence>
<dbReference type="InterPro" id="IPR006202">
    <property type="entry name" value="Neur_chan_lig-bd"/>
</dbReference>
<dbReference type="GO" id="GO:0004888">
    <property type="term" value="F:transmembrane signaling receptor activity"/>
    <property type="evidence" value="ECO:0007669"/>
    <property type="project" value="InterPro"/>
</dbReference>
<dbReference type="EMBL" id="CANHGI010000006">
    <property type="protein sequence ID" value="CAI5453870.1"/>
    <property type="molecule type" value="Genomic_DNA"/>
</dbReference>
<reference evidence="7" key="1">
    <citation type="submission" date="2022-11" db="EMBL/GenBank/DDBJ databases">
        <authorList>
            <person name="Kikuchi T."/>
        </authorList>
    </citation>
    <scope>NUCLEOTIDE SEQUENCE</scope>
    <source>
        <strain evidence="7">PS1010</strain>
    </source>
</reference>
<feature type="domain" description="Neurotransmitter-gated ion-channel ligand-binding" evidence="6">
    <location>
        <begin position="374"/>
        <end position="540"/>
    </location>
</feature>
<dbReference type="SUPFAM" id="SSF63712">
    <property type="entry name" value="Nicotinic receptor ligand binding domain-like"/>
    <property type="match status" value="2"/>
</dbReference>
<dbReference type="CDD" id="cd18989">
    <property type="entry name" value="LGIC_ECD_cation"/>
    <property type="match status" value="2"/>
</dbReference>
<name>A0A9P1IZH9_9PELO</name>
<feature type="transmembrane region" description="Helical" evidence="5">
    <location>
        <begin position="258"/>
        <end position="279"/>
    </location>
</feature>
<keyword evidence="8" id="KW-1185">Reference proteome</keyword>
<keyword evidence="4 5" id="KW-0472">Membrane</keyword>
<dbReference type="InterPro" id="IPR036719">
    <property type="entry name" value="Neuro-gated_channel_TM_sf"/>
</dbReference>
<sequence length="676" mass="78497">MLTKTIIFFAFFKTAYNQLYDQTWIDFLNVQKNLTTDLFKNYDPTVSPVFTRNNLKENLTFDNTNYTTKWNYTIELFYLQLVEIDEPSEKVTVVIEIMENWYDPRLVWAAEHYSNITNIYVRQEKIWSPSLSPYGINDVVDFRDQDFRQAAIDNTGFVFVFEVVRVSVTCDLDMRKFPFDQQRCLIQFGLPMYYINEVSVNFEIYEDIMKPEKIAQMGNSEWRIINLTNKHCINGYDDNMSGLELNGFFITMKRNPMYYFYMIILPAFVINTVSLFGVFMKASDKMSRLNVGLTTLMTMTFILGVIADDVPKTGVIPLLGIYIIIHLVIMILSIGVVMTIGKFRVLMRAQVSDDKKLQLLLGNPLENSIFLILQTLNIANFSMMYWYDPRLYWDPAKYKNLTSLYVRQDKIWSPSLSPYGINDVVDFRDQELRQASIGYTGFIFVYSLVRIAVKCTLDMKKFPFDQQTCLIQFGLPMYYVNEVSINFMFFEELLKPSKIEQMGNSEWKVVNLSTKRSIQDYEDAVSGLELNGFFIKLKRNPMYYFYMIILPAFVINAVSLFGVFMKKSDKMSRLNVGLTTLMTMTFILGVIANDVPKTGVIPLLGIYIIIHLVIMILSIGVVMSIGKFRVLIRAQVSNHKKLQMFLGDPLENTIIISLHVLNVANFSMMIVFWMTG</sequence>
<comment type="similarity">
    <text evidence="5">Belongs to the ligand-gated ion channel (TC 1.A.9) family.</text>
</comment>
<evidence type="ECO:0000313" key="8">
    <source>
        <dbReference type="Proteomes" id="UP001152747"/>
    </source>
</evidence>
<keyword evidence="5" id="KW-0406">Ion transport</keyword>
<evidence type="ECO:0000256" key="3">
    <source>
        <dbReference type="ARBA" id="ARBA00022989"/>
    </source>
</evidence>
<evidence type="ECO:0000256" key="1">
    <source>
        <dbReference type="ARBA" id="ARBA00004141"/>
    </source>
</evidence>
<comment type="caution">
    <text evidence="5">Lacks conserved residue(s) required for the propagation of feature annotation.</text>
</comment>
<organism evidence="7 8">
    <name type="scientific">Caenorhabditis angaria</name>
    <dbReference type="NCBI Taxonomy" id="860376"/>
    <lineage>
        <taxon>Eukaryota</taxon>
        <taxon>Metazoa</taxon>
        <taxon>Ecdysozoa</taxon>
        <taxon>Nematoda</taxon>
        <taxon>Chromadorea</taxon>
        <taxon>Rhabditida</taxon>
        <taxon>Rhabditina</taxon>
        <taxon>Rhabditomorpha</taxon>
        <taxon>Rhabditoidea</taxon>
        <taxon>Rhabditidae</taxon>
        <taxon>Peloderinae</taxon>
        <taxon>Caenorhabditis</taxon>
    </lineage>
</organism>
<dbReference type="Proteomes" id="UP001152747">
    <property type="component" value="Unassembled WGS sequence"/>
</dbReference>
<feature type="transmembrane region" description="Helical" evidence="5">
    <location>
        <begin position="653"/>
        <end position="674"/>
    </location>
</feature>
<feature type="transmembrane region" description="Helical" evidence="5">
    <location>
        <begin position="576"/>
        <end position="592"/>
    </location>
</feature>
<comment type="caution">
    <text evidence="7">The sequence shown here is derived from an EMBL/GenBank/DDBJ whole genome shotgun (WGS) entry which is preliminary data.</text>
</comment>
<protein>
    <recommendedName>
        <fullName evidence="6">Neurotransmitter-gated ion-channel ligand-binding domain-containing protein</fullName>
    </recommendedName>
</protein>
<feature type="transmembrane region" description="Helical" evidence="5">
    <location>
        <begin position="604"/>
        <end position="632"/>
    </location>
</feature>
<dbReference type="InterPro" id="IPR036734">
    <property type="entry name" value="Neur_chan_lig-bd_sf"/>
</dbReference>
<gene>
    <name evidence="7" type="ORF">CAMP_LOCUS16507</name>
</gene>
<keyword evidence="2 5" id="KW-0812">Transmembrane</keyword>
<dbReference type="Pfam" id="PF02931">
    <property type="entry name" value="Neur_chan_LBD"/>
    <property type="match status" value="2"/>
</dbReference>
<dbReference type="InterPro" id="IPR006201">
    <property type="entry name" value="Neur_channel"/>
</dbReference>
<evidence type="ECO:0000313" key="7">
    <source>
        <dbReference type="EMBL" id="CAI5453870.1"/>
    </source>
</evidence>
<dbReference type="Gene3D" id="2.70.170.10">
    <property type="entry name" value="Neurotransmitter-gated ion-channel ligand-binding domain"/>
    <property type="match status" value="2"/>
</dbReference>
<feature type="transmembrane region" description="Helical" evidence="5">
    <location>
        <begin position="437"/>
        <end position="457"/>
    </location>
</feature>
<accession>A0A9P1IZH9</accession>
<keyword evidence="5" id="KW-0407">Ion channel</keyword>
<dbReference type="OrthoDB" id="5866477at2759"/>
<dbReference type="PROSITE" id="PS00236">
    <property type="entry name" value="NEUROTR_ION_CHANNEL"/>
    <property type="match status" value="2"/>
</dbReference>
<keyword evidence="5" id="KW-0813">Transport</keyword>
<dbReference type="Gene3D" id="1.20.58.390">
    <property type="entry name" value="Neurotransmitter-gated ion-channel transmembrane domain"/>
    <property type="match status" value="2"/>
</dbReference>
<dbReference type="PRINTS" id="PR00252">
    <property type="entry name" value="NRIONCHANNEL"/>
</dbReference>
<dbReference type="InterPro" id="IPR038050">
    <property type="entry name" value="Neuro_actylchol_rec"/>
</dbReference>
<feature type="transmembrane region" description="Helical" evidence="5">
    <location>
        <begin position="543"/>
        <end position="564"/>
    </location>
</feature>
<dbReference type="InterPro" id="IPR018000">
    <property type="entry name" value="Neurotransmitter_ion_chnl_CS"/>
</dbReference>
<dbReference type="GO" id="GO:0005230">
    <property type="term" value="F:extracellular ligand-gated monoatomic ion channel activity"/>
    <property type="evidence" value="ECO:0007669"/>
    <property type="project" value="InterPro"/>
</dbReference>
<dbReference type="PANTHER" id="PTHR18945">
    <property type="entry name" value="NEUROTRANSMITTER GATED ION CHANNEL"/>
    <property type="match status" value="1"/>
</dbReference>
<evidence type="ECO:0000256" key="4">
    <source>
        <dbReference type="ARBA" id="ARBA00023136"/>
    </source>
</evidence>
<keyword evidence="3 5" id="KW-1133">Transmembrane helix</keyword>
<feature type="transmembrane region" description="Helical" evidence="5">
    <location>
        <begin position="291"/>
        <end position="307"/>
    </location>
</feature>
<feature type="transmembrane region" description="Helical" evidence="5">
    <location>
        <begin position="319"/>
        <end position="347"/>
    </location>
</feature>
<feature type="domain" description="Neurotransmitter-gated ion-channel ligand-binding" evidence="6">
    <location>
        <begin position="32"/>
        <end position="255"/>
    </location>
</feature>
<dbReference type="CDD" id="cd19051">
    <property type="entry name" value="LGIC_TM_cation"/>
    <property type="match status" value="1"/>
</dbReference>
<comment type="subcellular location">
    <subcellularLocation>
        <location evidence="1">Membrane</location>
        <topology evidence="1">Multi-pass membrane protein</topology>
    </subcellularLocation>
</comment>
<dbReference type="FunFam" id="2.70.170.10:FF:000027">
    <property type="entry name" value="Ligand-Gated ion Channel"/>
    <property type="match status" value="2"/>
</dbReference>
<evidence type="ECO:0000256" key="2">
    <source>
        <dbReference type="ARBA" id="ARBA00022692"/>
    </source>
</evidence>
<dbReference type="AlphaFoldDB" id="A0A9P1IZH9"/>
<dbReference type="GO" id="GO:0016020">
    <property type="term" value="C:membrane"/>
    <property type="evidence" value="ECO:0007669"/>
    <property type="project" value="UniProtKB-SubCell"/>
</dbReference>
<evidence type="ECO:0000259" key="6">
    <source>
        <dbReference type="Pfam" id="PF02931"/>
    </source>
</evidence>
<dbReference type="SUPFAM" id="SSF90112">
    <property type="entry name" value="Neurotransmitter-gated ion-channel transmembrane pore"/>
    <property type="match status" value="2"/>
</dbReference>